<feature type="signal peptide" evidence="1">
    <location>
        <begin position="1"/>
        <end position="16"/>
    </location>
</feature>
<feature type="chain" id="PRO_5046289736" evidence="1">
    <location>
        <begin position="17"/>
        <end position="131"/>
    </location>
</feature>
<sequence length="131" mass="14395">MLNLIALFAICCVVSGTHFRGAIIMWEPDSDSILIHFRISWRRSGGHSCDDNTISSGSLIGSGTMSCLSGCTGDVGSLLYQCTDYDATEDWTTGRYTVRYTPIGDVDGDITEKFNDYFTDRNGALECGTYF</sequence>
<organism evidence="2 3">
    <name type="scientific">Mya arenaria</name>
    <name type="common">Soft-shell clam</name>
    <dbReference type="NCBI Taxonomy" id="6604"/>
    <lineage>
        <taxon>Eukaryota</taxon>
        <taxon>Metazoa</taxon>
        <taxon>Spiralia</taxon>
        <taxon>Lophotrochozoa</taxon>
        <taxon>Mollusca</taxon>
        <taxon>Bivalvia</taxon>
        <taxon>Autobranchia</taxon>
        <taxon>Heteroconchia</taxon>
        <taxon>Euheterodonta</taxon>
        <taxon>Imparidentia</taxon>
        <taxon>Neoheterodontei</taxon>
        <taxon>Myida</taxon>
        <taxon>Myoidea</taxon>
        <taxon>Myidae</taxon>
        <taxon>Mya</taxon>
    </lineage>
</organism>
<name>A0ABY7DSG4_MYAAR</name>
<dbReference type="Proteomes" id="UP001164746">
    <property type="component" value="Chromosome 3"/>
</dbReference>
<keyword evidence="3" id="KW-1185">Reference proteome</keyword>
<keyword evidence="1" id="KW-0732">Signal</keyword>
<dbReference type="EMBL" id="CP111014">
    <property type="protein sequence ID" value="WAQ97895.1"/>
    <property type="molecule type" value="Genomic_DNA"/>
</dbReference>
<gene>
    <name evidence="2" type="ORF">MAR_022268</name>
</gene>
<evidence type="ECO:0000313" key="3">
    <source>
        <dbReference type="Proteomes" id="UP001164746"/>
    </source>
</evidence>
<proteinExistence type="predicted"/>
<accession>A0ABY7DSG4</accession>
<reference evidence="2" key="1">
    <citation type="submission" date="2022-11" db="EMBL/GenBank/DDBJ databases">
        <title>Centuries of genome instability and evolution in soft-shell clam transmissible cancer (bioRxiv).</title>
        <authorList>
            <person name="Hart S.F.M."/>
            <person name="Yonemitsu M.A."/>
            <person name="Giersch R.M."/>
            <person name="Beal B.F."/>
            <person name="Arriagada G."/>
            <person name="Davis B.W."/>
            <person name="Ostrander E.A."/>
            <person name="Goff S.P."/>
            <person name="Metzger M.J."/>
        </authorList>
    </citation>
    <scope>NUCLEOTIDE SEQUENCE</scope>
    <source>
        <strain evidence="2">MELC-2E11</strain>
        <tissue evidence="2">Siphon/mantle</tissue>
    </source>
</reference>
<evidence type="ECO:0000313" key="2">
    <source>
        <dbReference type="EMBL" id="WAQ97895.1"/>
    </source>
</evidence>
<evidence type="ECO:0000256" key="1">
    <source>
        <dbReference type="SAM" id="SignalP"/>
    </source>
</evidence>
<protein>
    <submittedName>
        <fullName evidence="2">Uncharacterized protein</fullName>
    </submittedName>
</protein>